<accession>A0ABW4FQF0</accession>
<sequence>MVLTARASDGSVLLRRPIDVVPDQQHSVELPEDAWLVTLEAPRRSRVELGKLRRSVALPAARGRARWREDSDTVMWWRWLRADWHARRRRRRQRRA</sequence>
<evidence type="ECO:0000313" key="1">
    <source>
        <dbReference type="EMBL" id="MFD1532186.1"/>
    </source>
</evidence>
<organism evidence="1 2">
    <name type="scientific">Pseudonocardia aurantiaca</name>
    <dbReference type="NCBI Taxonomy" id="75290"/>
    <lineage>
        <taxon>Bacteria</taxon>
        <taxon>Bacillati</taxon>
        <taxon>Actinomycetota</taxon>
        <taxon>Actinomycetes</taxon>
        <taxon>Pseudonocardiales</taxon>
        <taxon>Pseudonocardiaceae</taxon>
        <taxon>Pseudonocardia</taxon>
    </lineage>
</organism>
<name>A0ABW4FQF0_9PSEU</name>
<keyword evidence="2" id="KW-1185">Reference proteome</keyword>
<dbReference type="Proteomes" id="UP001597145">
    <property type="component" value="Unassembled WGS sequence"/>
</dbReference>
<dbReference type="EMBL" id="JBHUCP010000017">
    <property type="protein sequence ID" value="MFD1532186.1"/>
    <property type="molecule type" value="Genomic_DNA"/>
</dbReference>
<comment type="caution">
    <text evidence="1">The sequence shown here is derived from an EMBL/GenBank/DDBJ whole genome shotgun (WGS) entry which is preliminary data.</text>
</comment>
<dbReference type="RefSeq" id="WP_343980882.1">
    <property type="nucleotide sequence ID" value="NZ_BAAAJG010000012.1"/>
</dbReference>
<gene>
    <name evidence="1" type="ORF">ACFSCY_22405</name>
</gene>
<protein>
    <submittedName>
        <fullName evidence="1">Uncharacterized protein</fullName>
    </submittedName>
</protein>
<reference evidence="2" key="1">
    <citation type="journal article" date="2019" name="Int. J. Syst. Evol. Microbiol.">
        <title>The Global Catalogue of Microorganisms (GCM) 10K type strain sequencing project: providing services to taxonomists for standard genome sequencing and annotation.</title>
        <authorList>
            <consortium name="The Broad Institute Genomics Platform"/>
            <consortium name="The Broad Institute Genome Sequencing Center for Infectious Disease"/>
            <person name="Wu L."/>
            <person name="Ma J."/>
        </authorList>
    </citation>
    <scope>NUCLEOTIDE SEQUENCE [LARGE SCALE GENOMIC DNA]</scope>
    <source>
        <strain evidence="2">JCM 12165</strain>
    </source>
</reference>
<evidence type="ECO:0000313" key="2">
    <source>
        <dbReference type="Proteomes" id="UP001597145"/>
    </source>
</evidence>
<proteinExistence type="predicted"/>